<evidence type="ECO:0000256" key="1">
    <source>
        <dbReference type="ARBA" id="ARBA00010641"/>
    </source>
</evidence>
<dbReference type="Pfam" id="PF04542">
    <property type="entry name" value="Sigma70_r2"/>
    <property type="match status" value="1"/>
</dbReference>
<keyword evidence="4" id="KW-0804">Transcription</keyword>
<dbReference type="InterPro" id="IPR013324">
    <property type="entry name" value="RNA_pol_sigma_r3/r4-like"/>
</dbReference>
<dbReference type="InterPro" id="IPR007627">
    <property type="entry name" value="RNA_pol_sigma70_r2"/>
</dbReference>
<dbReference type="Gene3D" id="1.10.1740.10">
    <property type="match status" value="1"/>
</dbReference>
<evidence type="ECO:0000313" key="8">
    <source>
        <dbReference type="Proteomes" id="UP001162741"/>
    </source>
</evidence>
<reference evidence="7" key="1">
    <citation type="submission" date="2022-10" db="EMBL/GenBank/DDBJ databases">
        <title>Chitinophaga sp. nov., isolated from soil.</title>
        <authorList>
            <person name="Jeon C.O."/>
        </authorList>
    </citation>
    <scope>NUCLEOTIDE SEQUENCE</scope>
    <source>
        <strain evidence="7">R8</strain>
    </source>
</reference>
<protein>
    <submittedName>
        <fullName evidence="7">Sigma-70 family RNA polymerase sigma factor</fullName>
    </submittedName>
</protein>
<comment type="similarity">
    <text evidence="1">Belongs to the sigma-70 factor family. ECF subfamily.</text>
</comment>
<keyword evidence="3" id="KW-0731">Sigma factor</keyword>
<feature type="domain" description="RNA polymerase sigma-70 region 2" evidence="5">
    <location>
        <begin position="26"/>
        <end position="89"/>
    </location>
</feature>
<dbReference type="Pfam" id="PF08281">
    <property type="entry name" value="Sigma70_r4_2"/>
    <property type="match status" value="1"/>
</dbReference>
<evidence type="ECO:0000259" key="5">
    <source>
        <dbReference type="Pfam" id="PF04542"/>
    </source>
</evidence>
<dbReference type="InterPro" id="IPR039425">
    <property type="entry name" value="RNA_pol_sigma-70-like"/>
</dbReference>
<dbReference type="NCBIfam" id="TIGR02937">
    <property type="entry name" value="sigma70-ECF"/>
    <property type="match status" value="1"/>
</dbReference>
<keyword evidence="8" id="KW-1185">Reference proteome</keyword>
<dbReference type="SUPFAM" id="SSF88946">
    <property type="entry name" value="Sigma2 domain of RNA polymerase sigma factors"/>
    <property type="match status" value="1"/>
</dbReference>
<evidence type="ECO:0000259" key="6">
    <source>
        <dbReference type="Pfam" id="PF08281"/>
    </source>
</evidence>
<evidence type="ECO:0000256" key="3">
    <source>
        <dbReference type="ARBA" id="ARBA00023082"/>
    </source>
</evidence>
<dbReference type="PANTHER" id="PTHR43133">
    <property type="entry name" value="RNA POLYMERASE ECF-TYPE SIGMA FACTO"/>
    <property type="match status" value="1"/>
</dbReference>
<sequence>MNNVDISDYWKLLRSDRNEGIIGLYDALWEELYLYAAKTVKDTETAMDIVQELFISLWEKRHTLPEVQQVKAYLYAALKNRILNALAASQTREHHLKAWQDIHRPGGVAALEGLLEKELYNAALAEVNQLPQRMKEVYTLAVLEDVPVREIARYMGISEQTVRNQANLAARRVRQSIKQGLLLIIFFH</sequence>
<dbReference type="InterPro" id="IPR013325">
    <property type="entry name" value="RNA_pol_sigma_r2"/>
</dbReference>
<proteinExistence type="inferred from homology"/>
<name>A0ABY6IYX5_9BACT</name>
<dbReference type="EMBL" id="CP107006">
    <property type="protein sequence ID" value="UYQ91209.1"/>
    <property type="molecule type" value="Genomic_DNA"/>
</dbReference>
<keyword evidence="2" id="KW-0805">Transcription regulation</keyword>
<dbReference type="Proteomes" id="UP001162741">
    <property type="component" value="Chromosome"/>
</dbReference>
<dbReference type="PANTHER" id="PTHR43133:SF46">
    <property type="entry name" value="RNA POLYMERASE SIGMA-70 FACTOR ECF SUBFAMILY"/>
    <property type="match status" value="1"/>
</dbReference>
<evidence type="ECO:0000256" key="4">
    <source>
        <dbReference type="ARBA" id="ARBA00023163"/>
    </source>
</evidence>
<dbReference type="Gene3D" id="1.10.10.10">
    <property type="entry name" value="Winged helix-like DNA-binding domain superfamily/Winged helix DNA-binding domain"/>
    <property type="match status" value="1"/>
</dbReference>
<dbReference type="RefSeq" id="WP_264279679.1">
    <property type="nucleotide sequence ID" value="NZ_CP107006.1"/>
</dbReference>
<gene>
    <name evidence="7" type="ORF">MKQ68_14025</name>
</gene>
<evidence type="ECO:0000256" key="2">
    <source>
        <dbReference type="ARBA" id="ARBA00023015"/>
    </source>
</evidence>
<dbReference type="InterPro" id="IPR014284">
    <property type="entry name" value="RNA_pol_sigma-70_dom"/>
</dbReference>
<dbReference type="InterPro" id="IPR013249">
    <property type="entry name" value="RNA_pol_sigma70_r4_t2"/>
</dbReference>
<feature type="domain" description="RNA polymerase sigma factor 70 region 4 type 2" evidence="6">
    <location>
        <begin position="124"/>
        <end position="171"/>
    </location>
</feature>
<evidence type="ECO:0000313" key="7">
    <source>
        <dbReference type="EMBL" id="UYQ91209.1"/>
    </source>
</evidence>
<dbReference type="InterPro" id="IPR036388">
    <property type="entry name" value="WH-like_DNA-bd_sf"/>
</dbReference>
<organism evidence="7 8">
    <name type="scientific">Chitinophaga horti</name>
    <dbReference type="NCBI Taxonomy" id="2920382"/>
    <lineage>
        <taxon>Bacteria</taxon>
        <taxon>Pseudomonadati</taxon>
        <taxon>Bacteroidota</taxon>
        <taxon>Chitinophagia</taxon>
        <taxon>Chitinophagales</taxon>
        <taxon>Chitinophagaceae</taxon>
        <taxon>Chitinophaga</taxon>
    </lineage>
</organism>
<dbReference type="SUPFAM" id="SSF88659">
    <property type="entry name" value="Sigma3 and sigma4 domains of RNA polymerase sigma factors"/>
    <property type="match status" value="1"/>
</dbReference>
<accession>A0ABY6IYX5</accession>